<sequence>MGWSRPTPRTVVFAAVTVTAALAAAAGGFWFGRNTPVASSIQPAPTPSRTPTPVSSLAPGTYDWDELIAGTCIAQFEGAWELTYGVVPCSTAHEAKVTRVGQVPGFAEATFPGEAMVAQTVLPLCTEIGLVDAATAQANPALKYTFAYPVNASQWRETQGRFVCFVSG</sequence>
<reference evidence="1" key="1">
    <citation type="submission" date="2020-05" db="EMBL/GenBank/DDBJ databases">
        <authorList>
            <person name="Chiriac C."/>
            <person name="Salcher M."/>
            <person name="Ghai R."/>
            <person name="Kavagutti S V."/>
        </authorList>
    </citation>
    <scope>NUCLEOTIDE SEQUENCE</scope>
</reference>
<dbReference type="AlphaFoldDB" id="A0A6J6EHE5"/>
<gene>
    <name evidence="1" type="ORF">UFOPK1591_01569</name>
</gene>
<proteinExistence type="predicted"/>
<dbReference type="EMBL" id="CAEZTD010000192">
    <property type="protein sequence ID" value="CAB4575990.1"/>
    <property type="molecule type" value="Genomic_DNA"/>
</dbReference>
<protein>
    <submittedName>
        <fullName evidence="1">Unannotated protein</fullName>
    </submittedName>
</protein>
<evidence type="ECO:0000313" key="1">
    <source>
        <dbReference type="EMBL" id="CAB4575990.1"/>
    </source>
</evidence>
<name>A0A6J6EHE5_9ZZZZ</name>
<accession>A0A6J6EHE5</accession>
<organism evidence="1">
    <name type="scientific">freshwater metagenome</name>
    <dbReference type="NCBI Taxonomy" id="449393"/>
    <lineage>
        <taxon>unclassified sequences</taxon>
        <taxon>metagenomes</taxon>
        <taxon>ecological metagenomes</taxon>
    </lineage>
</organism>